<organism evidence="7 8">
    <name type="scientific">Vespula vulgaris</name>
    <name type="common">Yellow jacket</name>
    <name type="synonym">Wasp</name>
    <dbReference type="NCBI Taxonomy" id="7454"/>
    <lineage>
        <taxon>Eukaryota</taxon>
        <taxon>Metazoa</taxon>
        <taxon>Ecdysozoa</taxon>
        <taxon>Arthropoda</taxon>
        <taxon>Hexapoda</taxon>
        <taxon>Insecta</taxon>
        <taxon>Pterygota</taxon>
        <taxon>Neoptera</taxon>
        <taxon>Endopterygota</taxon>
        <taxon>Hymenoptera</taxon>
        <taxon>Apocrita</taxon>
        <taxon>Aculeata</taxon>
        <taxon>Vespoidea</taxon>
        <taxon>Vespidae</taxon>
        <taxon>Vespinae</taxon>
        <taxon>Vespula</taxon>
    </lineage>
</organism>
<feature type="compositionally biased region" description="Basic and acidic residues" evidence="4">
    <location>
        <begin position="558"/>
        <end position="577"/>
    </location>
</feature>
<feature type="domain" description="PARG catalytic Macro" evidence="5">
    <location>
        <begin position="253"/>
        <end position="406"/>
    </location>
</feature>
<dbReference type="GO" id="GO:1990966">
    <property type="term" value="P:ATP generation from poly-ADP-D-ribose"/>
    <property type="evidence" value="ECO:0007669"/>
    <property type="project" value="TreeGrafter"/>
</dbReference>
<dbReference type="PANTHER" id="PTHR12837:SF14">
    <property type="entry name" value="POLY(ADP-RIBOSE) GLYCOHYDROLASE"/>
    <property type="match status" value="1"/>
</dbReference>
<dbReference type="GO" id="GO:0004649">
    <property type="term" value="F:poly(ADP-ribose) glycohydrolase activity"/>
    <property type="evidence" value="ECO:0007669"/>
    <property type="project" value="UniProtKB-EC"/>
</dbReference>
<keyword evidence="3" id="KW-0378">Hydrolase</keyword>
<dbReference type="Pfam" id="PF05028">
    <property type="entry name" value="PARG_cat_C"/>
    <property type="match status" value="2"/>
</dbReference>
<feature type="domain" description="PARG catalytic Macro" evidence="5">
    <location>
        <begin position="792"/>
        <end position="921"/>
    </location>
</feature>
<evidence type="ECO:0000256" key="1">
    <source>
        <dbReference type="ARBA" id="ARBA00009545"/>
    </source>
</evidence>
<evidence type="ECO:0000313" key="7">
    <source>
        <dbReference type="EMBL" id="KAF7402693.1"/>
    </source>
</evidence>
<dbReference type="InterPro" id="IPR048362">
    <property type="entry name" value="PARG_helical"/>
</dbReference>
<feature type="region of interest" description="Disordered" evidence="4">
    <location>
        <begin position="523"/>
        <end position="592"/>
    </location>
</feature>
<evidence type="ECO:0000313" key="8">
    <source>
        <dbReference type="Proteomes" id="UP000614350"/>
    </source>
</evidence>
<dbReference type="EC" id="3.2.1.143" evidence="2"/>
<dbReference type="GO" id="GO:0005737">
    <property type="term" value="C:cytoplasm"/>
    <property type="evidence" value="ECO:0007669"/>
    <property type="project" value="TreeGrafter"/>
</dbReference>
<gene>
    <name evidence="7" type="ORF">HZH66_004960</name>
</gene>
<reference evidence="7" key="1">
    <citation type="journal article" date="2020" name="G3 (Bethesda)">
        <title>High-Quality Assemblies for Three Invasive Social Wasps from the &lt;i&gt;Vespula&lt;/i&gt; Genus.</title>
        <authorList>
            <person name="Harrop T.W.R."/>
            <person name="Guhlin J."/>
            <person name="McLaughlin G.M."/>
            <person name="Permina E."/>
            <person name="Stockwell P."/>
            <person name="Gilligan J."/>
            <person name="Le Lec M.F."/>
            <person name="Gruber M.A.M."/>
            <person name="Quinn O."/>
            <person name="Lovegrove M."/>
            <person name="Duncan E.J."/>
            <person name="Remnant E.J."/>
            <person name="Van Eeckhoven J."/>
            <person name="Graham B."/>
            <person name="Knapp R.A."/>
            <person name="Langford K.W."/>
            <person name="Kronenberg Z."/>
            <person name="Press M.O."/>
            <person name="Eacker S.M."/>
            <person name="Wilson-Rankin E.E."/>
            <person name="Purcell J."/>
            <person name="Lester P.J."/>
            <person name="Dearden P.K."/>
        </authorList>
    </citation>
    <scope>NUCLEOTIDE SEQUENCE</scope>
    <source>
        <strain evidence="7">Marl-1</strain>
    </source>
</reference>
<dbReference type="AlphaFoldDB" id="A0A834NCR9"/>
<comment type="similarity">
    <text evidence="1">Belongs to the poly(ADP-ribose) glycohydrolase family.</text>
</comment>
<proteinExistence type="inferred from homology"/>
<sequence>MPKKMLTDNRDVSFSSTMALVMLPCDLPWWPAVVKQLDRAALAKNSTDLLDAMQRLHDMCKTSIKLVSISRLVKDDVCLFIISILFSFNNGANVRFSISLDPEEDIQDPELFTGLAKFLDEDLDSIEREQVFKKTIPRMVERAKSLRSTKPPQGLHYSLQQQGDSVEYSYAFVSSLIANAFFSTYPKRTTKTHPTLRDFNFTNFFKHLHTNCQKAKLKSIFHYYDYLENEGALDGRVIISRQVMTSKQWLTIEDWLESNVPLCPLTIRHEGRLGRQETETVYVCFASARFGGGVLDGDVTQETIHLATHPEMIAAILSVEALEDNEALVVENVRRISIINDPHNRAIFEAVPKPNTVTICCIDPEDYSRLPLTQFEEDNILREMNKSLLGFRQRHVPSSPTDPIKTELDTDGSLGARRLSPIGESFSSTPPEIENENKFYEIGDATKDVETTTFGELSKSPSGTELRTKPNGKFVRSASPRRVCKDSSCMNKKNRFIVLGSSGEVLPVTRKSLGQMSVYSSCNSQSTDSFHSAKDTMDEEVDEEEQKLTRRYSSQLDTPERRGTFAQRLKEALKRESTATGASTSNTSSGESSYAVGISIAGSHVCDQDIKLKRGGSRGFVLRDETVDEDFLKESLEAEQKWLGRFRQSQPPAFQRRETNASSRYSFSTEYNSDFCSELEEVYEQLSKWLEDPIAEDENRELDARDRAVVRFAGSLLKRALSESFAGVPVQEGEPQPFIDSTDINQRHKLALAVRSLSLELARQKSRRQQSVSESEEIEYYEDALSDEATITKDTKDFQRRKLRAVAFTSEVYQTLVDDHTTVYLPKSIDRKISGTDDNISGSTCVNNTTHGNPIEKSIQCLIPRENSSNIGGLLSVATGNWGCGSRLRGDPQLKLVIQWLAASLAGVPRLIYYTAGNCSLSKLDTISRVLLDRHWSVGDLAAAVLKFSLQAIEKRVENKSNLFEELIGTDKLSP</sequence>
<evidence type="ECO:0000256" key="3">
    <source>
        <dbReference type="ARBA" id="ARBA00022801"/>
    </source>
</evidence>
<dbReference type="InterPro" id="IPR046372">
    <property type="entry name" value="PARG_cat_C"/>
</dbReference>
<dbReference type="PANTHER" id="PTHR12837">
    <property type="entry name" value="POLY ADP-RIBOSE GLYCOHYDROLASE"/>
    <property type="match status" value="1"/>
</dbReference>
<dbReference type="InterPro" id="IPR007724">
    <property type="entry name" value="Poly_GlycHdrlase"/>
</dbReference>
<dbReference type="Proteomes" id="UP000614350">
    <property type="component" value="Unassembled WGS sequence"/>
</dbReference>
<evidence type="ECO:0000256" key="2">
    <source>
        <dbReference type="ARBA" id="ARBA00012255"/>
    </source>
</evidence>
<accession>A0A834NCR9</accession>
<dbReference type="GO" id="GO:0009225">
    <property type="term" value="P:nucleotide-sugar metabolic process"/>
    <property type="evidence" value="ECO:0007669"/>
    <property type="project" value="TreeGrafter"/>
</dbReference>
<dbReference type="GO" id="GO:0005975">
    <property type="term" value="P:carbohydrate metabolic process"/>
    <property type="evidence" value="ECO:0007669"/>
    <property type="project" value="InterPro"/>
</dbReference>
<evidence type="ECO:0000256" key="4">
    <source>
        <dbReference type="SAM" id="MobiDB-lite"/>
    </source>
</evidence>
<comment type="caution">
    <text evidence="7">The sequence shown here is derived from an EMBL/GenBank/DDBJ whole genome shotgun (WGS) entry which is preliminary data.</text>
</comment>
<dbReference type="Pfam" id="PF20811">
    <property type="entry name" value="PARG_cat_N"/>
    <property type="match status" value="1"/>
</dbReference>
<protein>
    <recommendedName>
        <fullName evidence="2">poly(ADP-ribose) glycohydrolase</fullName>
        <ecNumber evidence="2">3.2.1.143</ecNumber>
    </recommendedName>
</protein>
<name>A0A834NCR9_VESVU</name>
<feature type="region of interest" description="Disordered" evidence="4">
    <location>
        <begin position="393"/>
        <end position="431"/>
    </location>
</feature>
<feature type="domain" description="PARG helical" evidence="6">
    <location>
        <begin position="124"/>
        <end position="230"/>
    </location>
</feature>
<dbReference type="EMBL" id="JACSEA010000004">
    <property type="protein sequence ID" value="KAF7402693.1"/>
    <property type="molecule type" value="Genomic_DNA"/>
</dbReference>
<keyword evidence="8" id="KW-1185">Reference proteome</keyword>
<dbReference type="GO" id="GO:0005634">
    <property type="term" value="C:nucleus"/>
    <property type="evidence" value="ECO:0007669"/>
    <property type="project" value="TreeGrafter"/>
</dbReference>
<feature type="compositionally biased region" description="Low complexity" evidence="4">
    <location>
        <begin position="578"/>
        <end position="592"/>
    </location>
</feature>
<dbReference type="GO" id="GO:0006282">
    <property type="term" value="P:regulation of DNA repair"/>
    <property type="evidence" value="ECO:0007669"/>
    <property type="project" value="InterPro"/>
</dbReference>
<evidence type="ECO:0000259" key="6">
    <source>
        <dbReference type="Pfam" id="PF20811"/>
    </source>
</evidence>
<evidence type="ECO:0000259" key="5">
    <source>
        <dbReference type="Pfam" id="PF05028"/>
    </source>
</evidence>